<dbReference type="EMBL" id="PDLN01000022">
    <property type="protein sequence ID" value="RDW57807.1"/>
    <property type="molecule type" value="Genomic_DNA"/>
</dbReference>
<sequence>MFVAYLIHIIQAIQRSIISQIELLDKSTSPSMAVGTLIDGDHIPRSERQGRTERGLFEVERVLTLRSNVFIVTGASSGVGKEAAQILYSRNAKVYIASPTESRARDAISLIEAHVSVSQDQLDFLRVDFQDLADAARAARAFLRREARASKQGYERQLGTNTLAPFLFTKRLTSLMA</sequence>
<comment type="caution">
    <text evidence="4">The sequence shown here is derived from an EMBL/GenBank/DDBJ whole genome shotgun (WGS) entry which is preliminary data.</text>
</comment>
<dbReference type="Pfam" id="PF00106">
    <property type="entry name" value="adh_short"/>
    <property type="match status" value="1"/>
</dbReference>
<keyword evidence="3" id="KW-0560">Oxidoreductase</keyword>
<proteinExistence type="inferred from homology"/>
<dbReference type="InterPro" id="IPR002347">
    <property type="entry name" value="SDR_fam"/>
</dbReference>
<dbReference type="PANTHER" id="PTHR24320">
    <property type="entry name" value="RETINOL DEHYDROGENASE"/>
    <property type="match status" value="1"/>
</dbReference>
<dbReference type="AlphaFoldDB" id="A0A3D8Q7Y2"/>
<comment type="similarity">
    <text evidence="1">Belongs to the short-chain dehydrogenases/reductases (SDR) family.</text>
</comment>
<evidence type="ECO:0000313" key="5">
    <source>
        <dbReference type="Proteomes" id="UP000256328"/>
    </source>
</evidence>
<dbReference type="PANTHER" id="PTHR24320:SF236">
    <property type="entry name" value="SHORT-CHAIN DEHYDROGENASE-RELATED"/>
    <property type="match status" value="1"/>
</dbReference>
<dbReference type="Proteomes" id="UP000256328">
    <property type="component" value="Unassembled WGS sequence"/>
</dbReference>
<evidence type="ECO:0000256" key="1">
    <source>
        <dbReference type="ARBA" id="ARBA00006484"/>
    </source>
</evidence>
<dbReference type="GO" id="GO:0016491">
    <property type="term" value="F:oxidoreductase activity"/>
    <property type="evidence" value="ECO:0007669"/>
    <property type="project" value="UniProtKB-KW"/>
</dbReference>
<evidence type="ECO:0000256" key="2">
    <source>
        <dbReference type="ARBA" id="ARBA00022857"/>
    </source>
</evidence>
<protein>
    <submittedName>
        <fullName evidence="4">Uncharacterized protein</fullName>
    </submittedName>
</protein>
<organism evidence="4 5">
    <name type="scientific">Coleophoma crateriformis</name>
    <dbReference type="NCBI Taxonomy" id="565419"/>
    <lineage>
        <taxon>Eukaryota</taxon>
        <taxon>Fungi</taxon>
        <taxon>Dikarya</taxon>
        <taxon>Ascomycota</taxon>
        <taxon>Pezizomycotina</taxon>
        <taxon>Leotiomycetes</taxon>
        <taxon>Helotiales</taxon>
        <taxon>Dermateaceae</taxon>
        <taxon>Coleophoma</taxon>
    </lineage>
</organism>
<keyword evidence="2" id="KW-0521">NADP</keyword>
<name>A0A3D8Q7Y2_9HELO</name>
<dbReference type="OrthoDB" id="191139at2759"/>
<dbReference type="SUPFAM" id="SSF51735">
    <property type="entry name" value="NAD(P)-binding Rossmann-fold domains"/>
    <property type="match status" value="1"/>
</dbReference>
<gene>
    <name evidence="4" type="ORF">BP5796_12608</name>
</gene>
<evidence type="ECO:0000256" key="3">
    <source>
        <dbReference type="ARBA" id="ARBA00023002"/>
    </source>
</evidence>
<dbReference type="InterPro" id="IPR036291">
    <property type="entry name" value="NAD(P)-bd_dom_sf"/>
</dbReference>
<dbReference type="Gene3D" id="3.40.50.720">
    <property type="entry name" value="NAD(P)-binding Rossmann-like Domain"/>
    <property type="match status" value="1"/>
</dbReference>
<keyword evidence="5" id="KW-1185">Reference proteome</keyword>
<evidence type="ECO:0000313" key="4">
    <source>
        <dbReference type="EMBL" id="RDW57807.1"/>
    </source>
</evidence>
<accession>A0A3D8Q7Y2</accession>
<reference evidence="4 5" key="1">
    <citation type="journal article" date="2018" name="IMA Fungus">
        <title>IMA Genome-F 9: Draft genome sequence of Annulohypoxylon stygium, Aspergillus mulundensis, Berkeleyomyces basicola (syn. Thielaviopsis basicola), Ceratocystis smalleyi, two Cercospora beticola strains, Coleophoma cylindrospora, Fusarium fracticaudum, Phialophora cf. hyalina, and Morchella septimelata.</title>
        <authorList>
            <person name="Wingfield B.D."/>
            <person name="Bills G.F."/>
            <person name="Dong Y."/>
            <person name="Huang W."/>
            <person name="Nel W.J."/>
            <person name="Swalarsk-Parry B.S."/>
            <person name="Vaghefi N."/>
            <person name="Wilken P.M."/>
            <person name="An Z."/>
            <person name="de Beer Z.W."/>
            <person name="De Vos L."/>
            <person name="Chen L."/>
            <person name="Duong T.A."/>
            <person name="Gao Y."/>
            <person name="Hammerbacher A."/>
            <person name="Kikkert J.R."/>
            <person name="Li Y."/>
            <person name="Li H."/>
            <person name="Li K."/>
            <person name="Li Q."/>
            <person name="Liu X."/>
            <person name="Ma X."/>
            <person name="Naidoo K."/>
            <person name="Pethybridge S.J."/>
            <person name="Sun J."/>
            <person name="Steenkamp E.T."/>
            <person name="van der Nest M.A."/>
            <person name="van Wyk S."/>
            <person name="Wingfield M.J."/>
            <person name="Xiong C."/>
            <person name="Yue Q."/>
            <person name="Zhang X."/>
        </authorList>
    </citation>
    <scope>NUCLEOTIDE SEQUENCE [LARGE SCALE GENOMIC DNA]</scope>
    <source>
        <strain evidence="4 5">BP5796</strain>
    </source>
</reference>